<evidence type="ECO:0000256" key="1">
    <source>
        <dbReference type="ARBA" id="ARBA00000799"/>
    </source>
</evidence>
<dbReference type="InterPro" id="IPR004561">
    <property type="entry name" value="IsoChor_synthase"/>
</dbReference>
<comment type="catalytic activity">
    <reaction evidence="1">
        <text>chorismate = isochorismate</text>
        <dbReference type="Rhea" id="RHEA:18985"/>
        <dbReference type="ChEBI" id="CHEBI:29748"/>
        <dbReference type="ChEBI" id="CHEBI:29780"/>
        <dbReference type="EC" id="5.4.4.2"/>
    </reaction>
</comment>
<dbReference type="NCBIfam" id="TIGR00543">
    <property type="entry name" value="isochor_syn"/>
    <property type="match status" value="1"/>
</dbReference>
<dbReference type="PANTHER" id="PTHR42839">
    <property type="entry name" value="ISOCHORISMATE SYNTHASE ENTC"/>
    <property type="match status" value="1"/>
</dbReference>
<dbReference type="InterPro" id="IPR015890">
    <property type="entry name" value="Chorismate_C"/>
</dbReference>
<sequence length="415" mass="43149">MTTAPLPRARRRLPVRTRPARVAGLLGRLPAPTGALAWVREGSGLVGWGEAARFEVSGPDRFAAADDWWREFAAGLDVTDEVGAPGTGPVAFASLAFADRPGHSVLVVPEVVVGVRAGRAWVTTIGAAAAAPVHPVRRPSAVRYSDGRLPVAAYREAVGAAVRRMRAGELAKVVLAHDLLAVADAPIDQRFLLAGLARRYPRCWAYAVDGLVGATPELLLRRSGAVVESRVLAGTTWPREGATGDELAAALLASAKDREEHEHAVASLTGALRPFCGSLSVDGPSVLRLPNVSHLSSDVVGALREAGDPRAAPSLLRLAAALHPTAAVGGTPRAEAVAAIAELEGLDRGRYAGPVGWVDAAGDGELGVALRCALVEGRTARLFAGCGVVAGSDPDEEVREAHAKTRPLREALEGL</sequence>
<reference evidence="7 10" key="1">
    <citation type="submission" date="2021-01" db="EMBL/GenBank/DDBJ databases">
        <title>Sequencing the genomes of 1000 actinobacteria strains.</title>
        <authorList>
            <person name="Klenk H.-P."/>
        </authorList>
    </citation>
    <scope>NUCLEOTIDE SEQUENCE [LARGE SCALE GENOMIC DNA]</scope>
    <source>
        <strain evidence="7 10">DSM 44581</strain>
    </source>
</reference>
<organism evidence="8 9">
    <name type="scientific">Saccharothrix algeriensis</name>
    <dbReference type="NCBI Taxonomy" id="173560"/>
    <lineage>
        <taxon>Bacteria</taxon>
        <taxon>Bacillati</taxon>
        <taxon>Actinomycetota</taxon>
        <taxon>Actinomycetes</taxon>
        <taxon>Pseudonocardiales</taxon>
        <taxon>Pseudonocardiaceae</taxon>
        <taxon>Saccharothrix</taxon>
    </lineage>
</organism>
<evidence type="ECO:0000313" key="8">
    <source>
        <dbReference type="EMBL" id="QTR01323.1"/>
    </source>
</evidence>
<dbReference type="EMBL" id="CP072788">
    <property type="protein sequence ID" value="QTR01323.1"/>
    <property type="molecule type" value="Genomic_DNA"/>
</dbReference>
<name>A0A8T8HRW7_9PSEU</name>
<keyword evidence="4 7" id="KW-0413">Isomerase</keyword>
<comment type="similarity">
    <text evidence="2">Belongs to the isochorismate synthase family.</text>
</comment>
<dbReference type="Pfam" id="PF00425">
    <property type="entry name" value="Chorismate_bind"/>
    <property type="match status" value="1"/>
</dbReference>
<evidence type="ECO:0000313" key="9">
    <source>
        <dbReference type="Proteomes" id="UP000671828"/>
    </source>
</evidence>
<dbReference type="InterPro" id="IPR005801">
    <property type="entry name" value="ADC_synthase"/>
</dbReference>
<dbReference type="Proteomes" id="UP001195724">
    <property type="component" value="Unassembled WGS sequence"/>
</dbReference>
<evidence type="ECO:0000256" key="5">
    <source>
        <dbReference type="ARBA" id="ARBA00041564"/>
    </source>
</evidence>
<accession>A0A8T8HRW7</accession>
<reference evidence="8" key="2">
    <citation type="submission" date="2021-04" db="EMBL/GenBank/DDBJ databases">
        <title>Saccharothrix algeriensis WGS.</title>
        <authorList>
            <person name="Stuskova K."/>
            <person name="Hakalova E."/>
            <person name="Tebbal A.B."/>
            <person name="Eichmeier A."/>
        </authorList>
    </citation>
    <scope>NUCLEOTIDE SEQUENCE</scope>
    <source>
        <strain evidence="8">NRRL B-24137</strain>
    </source>
</reference>
<dbReference type="Proteomes" id="UP000671828">
    <property type="component" value="Chromosome"/>
</dbReference>
<evidence type="ECO:0000313" key="10">
    <source>
        <dbReference type="Proteomes" id="UP001195724"/>
    </source>
</evidence>
<evidence type="ECO:0000256" key="3">
    <source>
        <dbReference type="ARBA" id="ARBA00012824"/>
    </source>
</evidence>
<dbReference type="EMBL" id="JAFBCL010000001">
    <property type="protein sequence ID" value="MBM7812610.1"/>
    <property type="molecule type" value="Genomic_DNA"/>
</dbReference>
<evidence type="ECO:0000313" key="7">
    <source>
        <dbReference type="EMBL" id="MBM7812610.1"/>
    </source>
</evidence>
<feature type="domain" description="Chorismate-utilising enzyme C-terminal" evidence="6">
    <location>
        <begin position="153"/>
        <end position="404"/>
    </location>
</feature>
<dbReference type="GO" id="GO:0008909">
    <property type="term" value="F:isochorismate synthase activity"/>
    <property type="evidence" value="ECO:0007669"/>
    <property type="project" value="UniProtKB-EC"/>
</dbReference>
<keyword evidence="10" id="KW-1185">Reference proteome</keyword>
<proteinExistence type="inferred from homology"/>
<dbReference type="EC" id="5.4.4.2" evidence="3"/>
<dbReference type="AlphaFoldDB" id="A0A8T8HRW7"/>
<dbReference type="RefSeq" id="WP_204843362.1">
    <property type="nucleotide sequence ID" value="NZ_JAFBCL010000001.1"/>
</dbReference>
<evidence type="ECO:0000256" key="4">
    <source>
        <dbReference type="ARBA" id="ARBA00023235"/>
    </source>
</evidence>
<gene>
    <name evidence="8" type="ORF">J7S33_17870</name>
    <name evidence="7" type="ORF">JOE68_003475</name>
</gene>
<evidence type="ECO:0000259" key="6">
    <source>
        <dbReference type="Pfam" id="PF00425"/>
    </source>
</evidence>
<dbReference type="PANTHER" id="PTHR42839:SF2">
    <property type="entry name" value="ISOCHORISMATE SYNTHASE ENTC"/>
    <property type="match status" value="1"/>
</dbReference>
<dbReference type="SUPFAM" id="SSF56322">
    <property type="entry name" value="ADC synthase"/>
    <property type="match status" value="1"/>
</dbReference>
<protein>
    <recommendedName>
        <fullName evidence="3">isochorismate synthase</fullName>
        <ecNumber evidence="3">5.4.4.2</ecNumber>
    </recommendedName>
    <alternativeName>
        <fullName evidence="5">Isochorismate mutase</fullName>
    </alternativeName>
</protein>
<dbReference type="Gene3D" id="3.60.120.10">
    <property type="entry name" value="Anthranilate synthase"/>
    <property type="match status" value="1"/>
</dbReference>
<evidence type="ECO:0000256" key="2">
    <source>
        <dbReference type="ARBA" id="ARBA00005297"/>
    </source>
</evidence>